<protein>
    <recommendedName>
        <fullName evidence="2">eCIS core domain-containing protein</fullName>
    </recommendedName>
</protein>
<dbReference type="RefSeq" id="WP_354546746.1">
    <property type="nucleotide sequence ID" value="NZ_JBEPSD010000001.1"/>
</dbReference>
<comment type="caution">
    <text evidence="3">The sequence shown here is derived from an EMBL/GenBank/DDBJ whole genome shotgun (WGS) entry which is preliminary data.</text>
</comment>
<sequence>MSDYAPVTVAQRSAFAPPPRAVRLQRKCSCGTHSHGEAECSACARKQRQFATGPVHDALEREADRVADRVMSGPTSARGIAAPAIQRYASGHAASTEVPDSVGHALAGAGAPLPADVRQPMEERFGHDFSTVRVHTDAMARQSARDVDAQAYTVGHNVVFAAGRYAPHTREGRHLLAHELTHVVQQAQGTRLQRKDDKSKPADKDTAAPANFKGCNDDRKKLVESAIKRASELAARALVALNREFPMSWEGTAMNKHFGSLSSSDLDIVKDRFKRAQGEAASKIYTCAPKDVKASEGGQILDPCAEAECPGSKITVYPQFGSETCKDAGAILLHEVIHNLGGCGDTDVKDKSYPTLHPEDNAYSYEHYAVDVAAGPKAPDTLKKRDPKAPKATL</sequence>
<keyword evidence="4" id="KW-1185">Reference proteome</keyword>
<feature type="compositionally biased region" description="Basic and acidic residues" evidence="1">
    <location>
        <begin position="193"/>
        <end position="206"/>
    </location>
</feature>
<dbReference type="SUPFAM" id="SSF55486">
    <property type="entry name" value="Metalloproteases ('zincins'), catalytic domain"/>
    <property type="match status" value="1"/>
</dbReference>
<feature type="region of interest" description="Disordered" evidence="1">
    <location>
        <begin position="186"/>
        <end position="213"/>
    </location>
</feature>
<evidence type="ECO:0000259" key="2">
    <source>
        <dbReference type="Pfam" id="PF13699"/>
    </source>
</evidence>
<dbReference type="Gene3D" id="3.40.390.10">
    <property type="entry name" value="Collagenase (Catalytic Domain)"/>
    <property type="match status" value="1"/>
</dbReference>
<reference evidence="3 4" key="1">
    <citation type="submission" date="2024-06" db="EMBL/GenBank/DDBJ databases">
        <title>Sorghum-associated microbial communities from plants grown in Nebraska, USA.</title>
        <authorList>
            <person name="Schachtman D."/>
        </authorList>
    </citation>
    <scope>NUCLEOTIDE SEQUENCE [LARGE SCALE GENOMIC DNA]</scope>
    <source>
        <strain evidence="3 4">1757</strain>
    </source>
</reference>
<feature type="domain" description="eCIS core" evidence="2">
    <location>
        <begin position="112"/>
        <end position="189"/>
    </location>
</feature>
<evidence type="ECO:0000313" key="4">
    <source>
        <dbReference type="Proteomes" id="UP001549251"/>
    </source>
</evidence>
<evidence type="ECO:0000256" key="1">
    <source>
        <dbReference type="SAM" id="MobiDB-lite"/>
    </source>
</evidence>
<dbReference type="Pfam" id="PF13699">
    <property type="entry name" value="eCIS_core"/>
    <property type="match status" value="1"/>
</dbReference>
<evidence type="ECO:0000313" key="3">
    <source>
        <dbReference type="EMBL" id="MET4567880.1"/>
    </source>
</evidence>
<dbReference type="Proteomes" id="UP001549251">
    <property type="component" value="Unassembled WGS sequence"/>
</dbReference>
<dbReference type="InterPro" id="IPR024079">
    <property type="entry name" value="MetalloPept_cat_dom_sf"/>
</dbReference>
<organism evidence="3 4">
    <name type="scientific">Rhodanobacter soli</name>
    <dbReference type="NCBI Taxonomy" id="590609"/>
    <lineage>
        <taxon>Bacteria</taxon>
        <taxon>Pseudomonadati</taxon>
        <taxon>Pseudomonadota</taxon>
        <taxon>Gammaproteobacteria</taxon>
        <taxon>Lysobacterales</taxon>
        <taxon>Rhodanobacteraceae</taxon>
        <taxon>Rhodanobacter</taxon>
    </lineage>
</organism>
<gene>
    <name evidence="3" type="ORF">ABIE04_000207</name>
</gene>
<name>A0ABV2PS95_9GAMM</name>
<dbReference type="EMBL" id="JBEPSD010000001">
    <property type="protein sequence ID" value="MET4567880.1"/>
    <property type="molecule type" value="Genomic_DNA"/>
</dbReference>
<dbReference type="InterPro" id="IPR025295">
    <property type="entry name" value="eCIS_core_dom"/>
</dbReference>
<proteinExistence type="predicted"/>
<accession>A0ABV2PS95</accession>